<dbReference type="Pfam" id="PF02704">
    <property type="entry name" value="GASA"/>
    <property type="match status" value="1"/>
</dbReference>
<dbReference type="InterPro" id="IPR003854">
    <property type="entry name" value="GASA"/>
</dbReference>
<keyword evidence="2" id="KW-0732">Signal</keyword>
<evidence type="ECO:0000256" key="1">
    <source>
        <dbReference type="ARBA" id="ARBA00010582"/>
    </source>
</evidence>
<proteinExistence type="inferred from homology"/>
<gene>
    <name evidence="3" type="ORF">QN277_028730</name>
</gene>
<dbReference type="Proteomes" id="UP001293593">
    <property type="component" value="Unassembled WGS sequence"/>
</dbReference>
<keyword evidence="4" id="KW-1185">Reference proteome</keyword>
<feature type="chain" id="PRO_5042266230" description="Gibberellin regulated protein" evidence="2">
    <location>
        <begin position="27"/>
        <end position="142"/>
    </location>
</feature>
<accession>A0AAE1J6A4</accession>
<evidence type="ECO:0008006" key="5">
    <source>
        <dbReference type="Google" id="ProtNLM"/>
    </source>
</evidence>
<organism evidence="3 4">
    <name type="scientific">Acacia crassicarpa</name>
    <name type="common">northern wattle</name>
    <dbReference type="NCBI Taxonomy" id="499986"/>
    <lineage>
        <taxon>Eukaryota</taxon>
        <taxon>Viridiplantae</taxon>
        <taxon>Streptophyta</taxon>
        <taxon>Embryophyta</taxon>
        <taxon>Tracheophyta</taxon>
        <taxon>Spermatophyta</taxon>
        <taxon>Magnoliopsida</taxon>
        <taxon>eudicotyledons</taxon>
        <taxon>Gunneridae</taxon>
        <taxon>Pentapetalae</taxon>
        <taxon>rosids</taxon>
        <taxon>fabids</taxon>
        <taxon>Fabales</taxon>
        <taxon>Fabaceae</taxon>
        <taxon>Caesalpinioideae</taxon>
        <taxon>mimosoid clade</taxon>
        <taxon>Acacieae</taxon>
        <taxon>Acacia</taxon>
    </lineage>
</organism>
<reference evidence="3" key="1">
    <citation type="submission" date="2023-10" db="EMBL/GenBank/DDBJ databases">
        <title>Chromosome-level genome of the transformable northern wattle, Acacia crassicarpa.</title>
        <authorList>
            <person name="Massaro I."/>
            <person name="Sinha N.R."/>
            <person name="Poethig S."/>
            <person name="Leichty A.R."/>
        </authorList>
    </citation>
    <scope>NUCLEOTIDE SEQUENCE</scope>
    <source>
        <strain evidence="3">Acra3RX</strain>
        <tissue evidence="3">Leaf</tissue>
    </source>
</reference>
<dbReference type="EMBL" id="JAWXYG010000009">
    <property type="protein sequence ID" value="KAK4263296.1"/>
    <property type="molecule type" value="Genomic_DNA"/>
</dbReference>
<name>A0AAE1J6A4_9FABA</name>
<comment type="similarity">
    <text evidence="1">Belongs to the GASA family.</text>
</comment>
<feature type="signal peptide" evidence="2">
    <location>
        <begin position="1"/>
        <end position="26"/>
    </location>
</feature>
<dbReference type="AlphaFoldDB" id="A0AAE1J6A4"/>
<protein>
    <recommendedName>
        <fullName evidence="5">Gibberellin regulated protein</fullName>
    </recommendedName>
</protein>
<sequence>MEMAYSRLLVITLLLLFCFAVHQVSSDAKINDHQPSHSWVVKGPNSVQVSSDAKINDHHPSHSLWFMQVVKGPNRRLLPFINCGVRCSERCKLHSRPKICLRACGTCCERCKCVPPGTYGHREMCGRCYTDMLTHDNKPKCP</sequence>
<comment type="caution">
    <text evidence="3">The sequence shown here is derived from an EMBL/GenBank/DDBJ whole genome shotgun (WGS) entry which is preliminary data.</text>
</comment>
<dbReference type="PANTHER" id="PTHR23201">
    <property type="entry name" value="EXTENSIN, PROLINE-RICH PROTEIN"/>
    <property type="match status" value="1"/>
</dbReference>
<evidence type="ECO:0000313" key="4">
    <source>
        <dbReference type="Proteomes" id="UP001293593"/>
    </source>
</evidence>
<evidence type="ECO:0000256" key="2">
    <source>
        <dbReference type="SAM" id="SignalP"/>
    </source>
</evidence>
<evidence type="ECO:0000313" key="3">
    <source>
        <dbReference type="EMBL" id="KAK4263296.1"/>
    </source>
</evidence>
<dbReference type="PANTHER" id="PTHR23201:SF18">
    <property type="entry name" value="GIBBERELLIN-REGULATED PROTEIN 2-RELATED"/>
    <property type="match status" value="1"/>
</dbReference>